<accession>A0A7S1U820</accession>
<evidence type="ECO:0000313" key="2">
    <source>
        <dbReference type="EMBL" id="CAD9257717.1"/>
    </source>
</evidence>
<organism evidence="2">
    <name type="scientific">Phaeomonas parva</name>
    <dbReference type="NCBI Taxonomy" id="124430"/>
    <lineage>
        <taxon>Eukaryota</taxon>
        <taxon>Sar</taxon>
        <taxon>Stramenopiles</taxon>
        <taxon>Ochrophyta</taxon>
        <taxon>Pinguiophyceae</taxon>
        <taxon>Pinguiochrysidales</taxon>
        <taxon>Pinguiochrysidaceae</taxon>
        <taxon>Phaeomonas</taxon>
    </lineage>
</organism>
<protein>
    <submittedName>
        <fullName evidence="2">Uncharacterized protein</fullName>
    </submittedName>
</protein>
<gene>
    <name evidence="2" type="ORF">PPAR1163_LOCUS16089</name>
</gene>
<sequence>MEAAEARFFACEDAFLQRRFSTAADMALAFLAAAPDPEHTADPTPSPDANDAAVFEDFEVLLVPDAAPALADKYACILLQSAYETRRPVLAQQFVAHYRGARPMPLPLALLFLRFCAATGKATLAQRFARALRAALRARSQAPNLEAAARQAQVYHGIVSLLVLDLLWGTADDKVGGAKAVAPEHHCFGWAEEEQARLAAAAGPAVVALLTEEFGDGHASLLGAAEKRSLEEQIRHKLEPKAAKPKAEPEPKPRAESRHNPSPKPNPSLNDMEEVALAEVESESAVDWQAVALSVGAAAIAVGALYHNRRRVRHGLSAARRAAGCFLSDAAQML</sequence>
<proteinExistence type="predicted"/>
<name>A0A7S1U820_9STRA</name>
<feature type="region of interest" description="Disordered" evidence="1">
    <location>
        <begin position="236"/>
        <end position="270"/>
    </location>
</feature>
<evidence type="ECO:0000256" key="1">
    <source>
        <dbReference type="SAM" id="MobiDB-lite"/>
    </source>
</evidence>
<reference evidence="2" key="1">
    <citation type="submission" date="2021-01" db="EMBL/GenBank/DDBJ databases">
        <authorList>
            <person name="Corre E."/>
            <person name="Pelletier E."/>
            <person name="Niang G."/>
            <person name="Scheremetjew M."/>
            <person name="Finn R."/>
            <person name="Kale V."/>
            <person name="Holt S."/>
            <person name="Cochrane G."/>
            <person name="Meng A."/>
            <person name="Brown T."/>
            <person name="Cohen L."/>
        </authorList>
    </citation>
    <scope>NUCLEOTIDE SEQUENCE</scope>
    <source>
        <strain evidence="2">CCMP2877</strain>
    </source>
</reference>
<dbReference type="AlphaFoldDB" id="A0A7S1U820"/>
<feature type="compositionally biased region" description="Basic and acidic residues" evidence="1">
    <location>
        <begin position="236"/>
        <end position="259"/>
    </location>
</feature>
<dbReference type="EMBL" id="HBGJ01025250">
    <property type="protein sequence ID" value="CAD9257717.1"/>
    <property type="molecule type" value="Transcribed_RNA"/>
</dbReference>